<dbReference type="InterPro" id="IPR027417">
    <property type="entry name" value="P-loop_NTPase"/>
</dbReference>
<feature type="compositionally biased region" description="Basic and acidic residues" evidence="8">
    <location>
        <begin position="718"/>
        <end position="746"/>
    </location>
</feature>
<protein>
    <recommendedName>
        <fullName evidence="2">GTPase Der</fullName>
    </recommendedName>
    <alternativeName>
        <fullName evidence="7">GTP-binding protein EngA</fullName>
    </alternativeName>
</protein>
<evidence type="ECO:0000256" key="7">
    <source>
        <dbReference type="ARBA" id="ARBA00032345"/>
    </source>
</evidence>
<keyword evidence="3" id="KW-0690">Ribosome biogenesis</keyword>
<sequence>MLTQARSILGGAWAAVAWLHPAPGLGSPSPGPSLPGLVLAAVRGLRRGAAARRREVLEQRQQRLKLQQLDDALLPKVALVGRPNVGKSALFNRLVRRRAALVYDTPGSHVTRDYQEGRAQLGDMVFRVADTSGLEPRSGVSIQARATALTAQLLRQCHAALLVVDARDGVLPADEEVSQWLRAHVPVERVLVVANKAESGRAREEMPQTVYDCYRLGFGEPVALSATTGEGLADLFTALQPQLDAASEALAEEDRQRREAARAEREQRRQARREQQQQQQQREEEEEARAAAEEEAAARERAGAAGRRRPRLLTRAQAQAAAEAERREASGLGPVSDADAEEEGRRGRRAGRAALFEGGSSEDEEEEEEGALGDGHGGGVLKLAIMGLPNAGKSTLLNTLLGEERALTGPEPGLTRDAVAAAWVHGGRRVELIDTAGWIAQNRTACYDDVGGAVATMTRRASTVSLAQVHVVLLVVDAEAALRSERVLSRRELALAGSVLREGKALVLVANKADALSAQQRKTYLQALRRNLSERFLEAGTLPVVEVSARSGQGVEGVMPAVAGAYAAWNRRVTTARLNRFVRRLSLRMMGSGMEGAMARVKFIVQVKARPPTFTAFMAGSAPVDRAFSTFLAAQIRGVLGFEGVPLRLWFRYKEKRADRLKRLAAESQQRRQEARLAREAAQDGPGEEAEHTEEEDTDDEEEGVAAGSRGRSKGRASRRESILELALRKAAEVSRDDPVSHRGDGAEDEEEEGGAVESDRARRAGRSSEKGVAAGLSRRARAWDGDTGLDVWEHGEAAGGGGAGSEQEAQGPAPLPRQPAPLSRAEPATARAKAGRAKAAAPDHGEEEDEEDAWRREKAASAASERVTTASTTSSAPTPSASRSLSPAAALPAAAAAAAAATAAAAAVAGAGLRARPRRTSAARTARLDQDDESEWEWEAARERAQARSAAQTSARSPASSSSLDRANLAERAWAGQPGKRSRQAAREEEEEGGSSRGRSQGQEKAQAPGRSRALQRGLWSRKPSAPLVHVQAPARARGAKKGRVAEGAGGQPQTR</sequence>
<keyword evidence="4" id="KW-0677">Repeat</keyword>
<dbReference type="InterPro" id="IPR006073">
    <property type="entry name" value="GTP-bd"/>
</dbReference>
<dbReference type="Pfam" id="PF14714">
    <property type="entry name" value="KH_dom-like"/>
    <property type="match status" value="1"/>
</dbReference>
<feature type="domain" description="G" evidence="9">
    <location>
        <begin position="383"/>
        <end position="512"/>
    </location>
</feature>
<dbReference type="GO" id="GO:0005525">
    <property type="term" value="F:GTP binding"/>
    <property type="evidence" value="ECO:0007669"/>
    <property type="project" value="UniProtKB-KW"/>
</dbReference>
<dbReference type="Gene3D" id="3.40.50.300">
    <property type="entry name" value="P-loop containing nucleotide triphosphate hydrolases"/>
    <property type="match status" value="2"/>
</dbReference>
<organism evidence="11 12">
    <name type="scientific">Edaphochlamys debaryana</name>
    <dbReference type="NCBI Taxonomy" id="47281"/>
    <lineage>
        <taxon>Eukaryota</taxon>
        <taxon>Viridiplantae</taxon>
        <taxon>Chlorophyta</taxon>
        <taxon>core chlorophytes</taxon>
        <taxon>Chlorophyceae</taxon>
        <taxon>CS clade</taxon>
        <taxon>Chlamydomonadales</taxon>
        <taxon>Chlamydomonadales incertae sedis</taxon>
        <taxon>Edaphochlamys</taxon>
    </lineage>
</organism>
<feature type="compositionally biased region" description="Basic and acidic residues" evidence="8">
    <location>
        <begin position="758"/>
        <end position="770"/>
    </location>
</feature>
<evidence type="ECO:0000256" key="1">
    <source>
        <dbReference type="ARBA" id="ARBA00008279"/>
    </source>
</evidence>
<dbReference type="CDD" id="cd01894">
    <property type="entry name" value="EngA1"/>
    <property type="match status" value="1"/>
</dbReference>
<feature type="region of interest" description="Disordered" evidence="8">
    <location>
        <begin position="672"/>
        <end position="1057"/>
    </location>
</feature>
<dbReference type="PANTHER" id="PTHR43834">
    <property type="entry name" value="GTPASE DER"/>
    <property type="match status" value="1"/>
</dbReference>
<feature type="compositionally biased region" description="Basic and acidic residues" evidence="8">
    <location>
        <begin position="672"/>
        <end position="682"/>
    </location>
</feature>
<feature type="compositionally biased region" description="Acidic residues" evidence="8">
    <location>
        <begin position="360"/>
        <end position="371"/>
    </location>
</feature>
<dbReference type="Proteomes" id="UP000612055">
    <property type="component" value="Unassembled WGS sequence"/>
</dbReference>
<dbReference type="EMBL" id="JAEHOE010000023">
    <property type="protein sequence ID" value="KAG2495740.1"/>
    <property type="molecule type" value="Genomic_DNA"/>
</dbReference>
<feature type="region of interest" description="Disordered" evidence="8">
    <location>
        <begin position="249"/>
        <end position="376"/>
    </location>
</feature>
<evidence type="ECO:0000256" key="3">
    <source>
        <dbReference type="ARBA" id="ARBA00022517"/>
    </source>
</evidence>
<evidence type="ECO:0000313" key="11">
    <source>
        <dbReference type="EMBL" id="KAG2495740.1"/>
    </source>
</evidence>
<dbReference type="InterPro" id="IPR005225">
    <property type="entry name" value="Small_GTP-bd"/>
</dbReference>
<dbReference type="PANTHER" id="PTHR43834:SF6">
    <property type="entry name" value="GTPASE DER"/>
    <property type="match status" value="1"/>
</dbReference>
<proteinExistence type="inferred from homology"/>
<feature type="compositionally biased region" description="Acidic residues" evidence="8">
    <location>
        <begin position="686"/>
        <end position="704"/>
    </location>
</feature>
<dbReference type="SUPFAM" id="SSF52540">
    <property type="entry name" value="P-loop containing nucleoside triphosphate hydrolases"/>
    <property type="match status" value="2"/>
</dbReference>
<evidence type="ECO:0000256" key="5">
    <source>
        <dbReference type="ARBA" id="ARBA00022741"/>
    </source>
</evidence>
<evidence type="ECO:0000259" key="10">
    <source>
        <dbReference type="Pfam" id="PF14714"/>
    </source>
</evidence>
<feature type="compositionally biased region" description="Basic and acidic residues" evidence="8">
    <location>
        <begin position="252"/>
        <end position="275"/>
    </location>
</feature>
<dbReference type="OrthoDB" id="8954335at2759"/>
<keyword evidence="5" id="KW-0547">Nucleotide-binding</keyword>
<keyword evidence="6" id="KW-0342">GTP-binding</keyword>
<dbReference type="HAMAP" id="MF_00195">
    <property type="entry name" value="GTPase_Der"/>
    <property type="match status" value="1"/>
</dbReference>
<gene>
    <name evidence="11" type="ORF">HYH03_006338</name>
</gene>
<dbReference type="InterPro" id="IPR032859">
    <property type="entry name" value="KH_dom-like"/>
</dbReference>
<dbReference type="GO" id="GO:0042254">
    <property type="term" value="P:ribosome biogenesis"/>
    <property type="evidence" value="ECO:0007669"/>
    <property type="project" value="UniProtKB-KW"/>
</dbReference>
<dbReference type="InterPro" id="IPR015946">
    <property type="entry name" value="KH_dom-like_a/b"/>
</dbReference>
<keyword evidence="12" id="KW-1185">Reference proteome</keyword>
<feature type="domain" description="GTPase Der C-terminal KH-domain-like" evidence="10">
    <location>
        <begin position="572"/>
        <end position="652"/>
    </location>
</feature>
<feature type="domain" description="G" evidence="9">
    <location>
        <begin position="76"/>
        <end position="196"/>
    </location>
</feature>
<evidence type="ECO:0000256" key="8">
    <source>
        <dbReference type="SAM" id="MobiDB-lite"/>
    </source>
</evidence>
<evidence type="ECO:0000313" key="12">
    <source>
        <dbReference type="Proteomes" id="UP000612055"/>
    </source>
</evidence>
<evidence type="ECO:0000259" key="9">
    <source>
        <dbReference type="Pfam" id="PF01926"/>
    </source>
</evidence>
<accession>A0A835YBA8</accession>
<comment type="caution">
    <text evidence="11">The sequence shown here is derived from an EMBL/GenBank/DDBJ whole genome shotgun (WGS) entry which is preliminary data.</text>
</comment>
<dbReference type="Gene3D" id="3.30.300.20">
    <property type="match status" value="1"/>
</dbReference>
<dbReference type="NCBIfam" id="TIGR03594">
    <property type="entry name" value="GTPase_EngA"/>
    <property type="match status" value="1"/>
</dbReference>
<dbReference type="AlphaFoldDB" id="A0A835YBA8"/>
<dbReference type="InterPro" id="IPR016484">
    <property type="entry name" value="GTPase_Der"/>
</dbReference>
<feature type="compositionally biased region" description="Basic and acidic residues" evidence="8">
    <location>
        <begin position="288"/>
        <end position="302"/>
    </location>
</feature>
<feature type="compositionally biased region" description="Low complexity" evidence="8">
    <location>
        <begin position="948"/>
        <end position="964"/>
    </location>
</feature>
<comment type="similarity">
    <text evidence="1">Belongs to the TRAFAC class TrmE-Era-EngA-EngB-Septin-like GTPase superfamily. EngA (Der) GTPase family.</text>
</comment>
<evidence type="ECO:0000256" key="6">
    <source>
        <dbReference type="ARBA" id="ARBA00023134"/>
    </source>
</evidence>
<dbReference type="NCBIfam" id="TIGR00231">
    <property type="entry name" value="small_GTP"/>
    <property type="match status" value="2"/>
</dbReference>
<name>A0A835YBA8_9CHLO</name>
<evidence type="ECO:0000256" key="4">
    <source>
        <dbReference type="ARBA" id="ARBA00022737"/>
    </source>
</evidence>
<reference evidence="11" key="1">
    <citation type="journal article" date="2020" name="bioRxiv">
        <title>Comparative genomics of Chlamydomonas.</title>
        <authorList>
            <person name="Craig R.J."/>
            <person name="Hasan A.R."/>
            <person name="Ness R.W."/>
            <person name="Keightley P.D."/>
        </authorList>
    </citation>
    <scope>NUCLEOTIDE SEQUENCE</scope>
    <source>
        <strain evidence="11">CCAP 11/70</strain>
    </source>
</reference>
<feature type="compositionally biased region" description="Low complexity" evidence="8">
    <location>
        <begin position="825"/>
        <end position="843"/>
    </location>
</feature>
<feature type="compositionally biased region" description="Low complexity" evidence="8">
    <location>
        <begin position="861"/>
        <end position="915"/>
    </location>
</feature>
<dbReference type="Pfam" id="PF01926">
    <property type="entry name" value="MMR_HSR1"/>
    <property type="match status" value="2"/>
</dbReference>
<evidence type="ECO:0000256" key="2">
    <source>
        <dbReference type="ARBA" id="ARBA00020953"/>
    </source>
</evidence>
<feature type="compositionally biased region" description="Low complexity" evidence="8">
    <location>
        <begin position="313"/>
        <end position="322"/>
    </location>
</feature>